<evidence type="ECO:0000313" key="5">
    <source>
        <dbReference type="EMBL" id="SHI17858.1"/>
    </source>
</evidence>
<dbReference type="InterPro" id="IPR042122">
    <property type="entry name" value="Ser_AcTrfase_N_sf"/>
</dbReference>
<dbReference type="InterPro" id="IPR011004">
    <property type="entry name" value="Trimer_LpxA-like_sf"/>
</dbReference>
<dbReference type="Gene3D" id="2.160.10.10">
    <property type="entry name" value="Hexapeptide repeat proteins"/>
    <property type="match status" value="1"/>
</dbReference>
<reference evidence="5 6" key="1">
    <citation type="submission" date="2016-11" db="EMBL/GenBank/DDBJ databases">
        <authorList>
            <person name="Jaros S."/>
            <person name="Januszkiewicz K."/>
            <person name="Wedrychowicz H."/>
        </authorList>
    </citation>
    <scope>NUCLEOTIDE SEQUENCE [LARGE SCALE GENOMIC DNA]</scope>
    <source>
        <strain evidence="5 6">DSM 10068</strain>
    </source>
</reference>
<evidence type="ECO:0000256" key="4">
    <source>
        <dbReference type="ARBA" id="ARBA00023315"/>
    </source>
</evidence>
<dbReference type="AlphaFoldDB" id="A0A1M5Z1A1"/>
<name>A0A1M5Z1A1_9FIRM</name>
<dbReference type="RefSeq" id="WP_073080762.1">
    <property type="nucleotide sequence ID" value="NZ_FQXV01000012.1"/>
</dbReference>
<evidence type="ECO:0000256" key="3">
    <source>
        <dbReference type="ARBA" id="ARBA00022679"/>
    </source>
</evidence>
<dbReference type="GO" id="GO:0008652">
    <property type="term" value="P:amino acid biosynthetic process"/>
    <property type="evidence" value="ECO:0007669"/>
    <property type="project" value="UniProtKB-KW"/>
</dbReference>
<dbReference type="OrthoDB" id="9801456at2"/>
<comment type="pathway">
    <text evidence="1">Amino-acid biosynthesis; L-cysteine biosynthesis; L-cysteine from L-serine: step 1/2.</text>
</comment>
<keyword evidence="3 5" id="KW-0808">Transferase</keyword>
<dbReference type="NCBIfam" id="NF041874">
    <property type="entry name" value="EPS_EpsC"/>
    <property type="match status" value="1"/>
</dbReference>
<protein>
    <submittedName>
        <fullName evidence="5">Serine O-acetyltransferase</fullName>
    </submittedName>
</protein>
<organism evidence="5 6">
    <name type="scientific">Sporobacter termitidis DSM 10068</name>
    <dbReference type="NCBI Taxonomy" id="1123282"/>
    <lineage>
        <taxon>Bacteria</taxon>
        <taxon>Bacillati</taxon>
        <taxon>Bacillota</taxon>
        <taxon>Clostridia</taxon>
        <taxon>Eubacteriales</taxon>
        <taxon>Oscillospiraceae</taxon>
        <taxon>Sporobacter</taxon>
    </lineage>
</organism>
<dbReference type="InterPro" id="IPR045304">
    <property type="entry name" value="LbH_SAT"/>
</dbReference>
<dbReference type="Gene3D" id="1.10.3130.10">
    <property type="entry name" value="serine acetyltransferase, domain 1"/>
    <property type="match status" value="1"/>
</dbReference>
<sequence>MPQDTSHENLESLVLAVVNSYSEQPSFLPNKEEIIDILEMVRKLLFPGYFKNESTELTDLYFYVGSMMMELGDKLQKQVCRALLHDTTLKGTCGADAESLSAQIAYAFLTKIPKLREILLTDVDATLDGDPAARNKHEIIFAYPGIFAISVYRIAHELHVLGVPLIPRIMTEHAHSITGIDIHPGAAIGHHFFIDHGTGIVVGETTEIGNYVKIYQGVTLGALSTRGGQSLQGKKRHPTLEDEVTVYSSTSILGGETVIGRGAVIGANAFITRSVPPGTRVSIKTPDMDFKTL</sequence>
<keyword evidence="6" id="KW-1185">Reference proteome</keyword>
<dbReference type="Proteomes" id="UP000183995">
    <property type="component" value="Unassembled WGS sequence"/>
</dbReference>
<evidence type="ECO:0000313" key="6">
    <source>
        <dbReference type="Proteomes" id="UP000183995"/>
    </source>
</evidence>
<evidence type="ECO:0000256" key="1">
    <source>
        <dbReference type="ARBA" id="ARBA00004876"/>
    </source>
</evidence>
<keyword evidence="4" id="KW-0012">Acyltransferase</keyword>
<dbReference type="PANTHER" id="PTHR42811">
    <property type="entry name" value="SERINE ACETYLTRANSFERASE"/>
    <property type="match status" value="1"/>
</dbReference>
<dbReference type="STRING" id="1123282.SAMN02745823_03058"/>
<dbReference type="InterPro" id="IPR053376">
    <property type="entry name" value="Serine_acetyltransferase"/>
</dbReference>
<dbReference type="SUPFAM" id="SSF51161">
    <property type="entry name" value="Trimeric LpxA-like enzymes"/>
    <property type="match status" value="1"/>
</dbReference>
<dbReference type="CDD" id="cd03354">
    <property type="entry name" value="LbH_SAT"/>
    <property type="match status" value="1"/>
</dbReference>
<dbReference type="GO" id="GO:0016746">
    <property type="term" value="F:acyltransferase activity"/>
    <property type="evidence" value="ECO:0007669"/>
    <property type="project" value="UniProtKB-KW"/>
</dbReference>
<proteinExistence type="predicted"/>
<evidence type="ECO:0000256" key="2">
    <source>
        <dbReference type="ARBA" id="ARBA00022605"/>
    </source>
</evidence>
<gene>
    <name evidence="5" type="ORF">SAMN02745823_03058</name>
</gene>
<accession>A0A1M5Z1A1</accession>
<dbReference type="EMBL" id="FQXV01000012">
    <property type="protein sequence ID" value="SHI17858.1"/>
    <property type="molecule type" value="Genomic_DNA"/>
</dbReference>
<keyword evidence="2" id="KW-0028">Amino-acid biosynthesis</keyword>